<proteinExistence type="predicted"/>
<keyword evidence="2" id="KW-0472">Membrane</keyword>
<feature type="transmembrane region" description="Helical" evidence="2">
    <location>
        <begin position="592"/>
        <end position="611"/>
    </location>
</feature>
<evidence type="ECO:0000259" key="3">
    <source>
        <dbReference type="PROSITE" id="PS50181"/>
    </source>
</evidence>
<dbReference type="PANTHER" id="PTHR13568">
    <property type="entry name" value="FAM11A, B PROTEIN"/>
    <property type="match status" value="1"/>
</dbReference>
<feature type="transmembrane region" description="Helical" evidence="2">
    <location>
        <begin position="668"/>
        <end position="692"/>
    </location>
</feature>
<feature type="transmembrane region" description="Helical" evidence="2">
    <location>
        <begin position="72"/>
        <end position="92"/>
    </location>
</feature>
<evidence type="ECO:0000313" key="4">
    <source>
        <dbReference type="EMBL" id="KNC53984.1"/>
    </source>
</evidence>
<dbReference type="Proteomes" id="UP000054408">
    <property type="component" value="Unassembled WGS sequence"/>
</dbReference>
<dbReference type="RefSeq" id="XP_013754186.1">
    <property type="nucleotide sequence ID" value="XM_013898732.1"/>
</dbReference>
<feature type="transmembrane region" description="Helical" evidence="2">
    <location>
        <begin position="218"/>
        <end position="241"/>
    </location>
</feature>
<feature type="transmembrane region" description="Helical" evidence="2">
    <location>
        <begin position="112"/>
        <end position="134"/>
    </location>
</feature>
<dbReference type="SUPFAM" id="SSF81383">
    <property type="entry name" value="F-box domain"/>
    <property type="match status" value="1"/>
</dbReference>
<evidence type="ECO:0000256" key="2">
    <source>
        <dbReference type="SAM" id="Phobius"/>
    </source>
</evidence>
<dbReference type="PANTHER" id="PTHR13568:SF9">
    <property type="entry name" value="TRANSMEMBRANE PROTEIN 203"/>
    <property type="match status" value="1"/>
</dbReference>
<dbReference type="InterPro" id="IPR001810">
    <property type="entry name" value="F-box_dom"/>
</dbReference>
<feature type="transmembrane region" description="Helical" evidence="2">
    <location>
        <begin position="146"/>
        <end position="169"/>
    </location>
</feature>
<dbReference type="OrthoDB" id="10257471at2759"/>
<gene>
    <name evidence="4" type="ORF">AMSG_09632</name>
</gene>
<feature type="compositionally biased region" description="Polar residues" evidence="1">
    <location>
        <begin position="7"/>
        <end position="32"/>
    </location>
</feature>
<reference evidence="4 5" key="1">
    <citation type="submission" date="2010-05" db="EMBL/GenBank/DDBJ databases">
        <title>The Genome Sequence of Thecamonas trahens ATCC 50062.</title>
        <authorList>
            <consortium name="The Broad Institute Genome Sequencing Platform"/>
            <person name="Russ C."/>
            <person name="Cuomo C."/>
            <person name="Shea T."/>
            <person name="Young S.K."/>
            <person name="Zeng Q."/>
            <person name="Koehrsen M."/>
            <person name="Haas B."/>
            <person name="Borodovsky M."/>
            <person name="Guigo R."/>
            <person name="Alvarado L."/>
            <person name="Berlin A."/>
            <person name="Bochicchio J."/>
            <person name="Borenstein D."/>
            <person name="Chapman S."/>
            <person name="Chen Z."/>
            <person name="Freedman E."/>
            <person name="Gellesch M."/>
            <person name="Goldberg J."/>
            <person name="Griggs A."/>
            <person name="Gujja S."/>
            <person name="Heilman E."/>
            <person name="Heiman D."/>
            <person name="Hepburn T."/>
            <person name="Howarth C."/>
            <person name="Jen D."/>
            <person name="Larson L."/>
            <person name="Mehta T."/>
            <person name="Park D."/>
            <person name="Pearson M."/>
            <person name="Roberts A."/>
            <person name="Saif S."/>
            <person name="Shenoy N."/>
            <person name="Sisk P."/>
            <person name="Stolte C."/>
            <person name="Sykes S."/>
            <person name="Thomson T."/>
            <person name="Walk T."/>
            <person name="White J."/>
            <person name="Yandava C."/>
            <person name="Burger G."/>
            <person name="Gray M.W."/>
            <person name="Holland P.W.H."/>
            <person name="King N."/>
            <person name="Lang F.B.F."/>
            <person name="Roger A.J."/>
            <person name="Ruiz-Trillo I."/>
            <person name="Lander E."/>
            <person name="Nusbaum C."/>
        </authorList>
    </citation>
    <scope>NUCLEOTIDE SEQUENCE [LARGE SCALE GENOMIC DNA]</scope>
    <source>
        <strain evidence="4 5">ATCC 50062</strain>
    </source>
</reference>
<keyword evidence="5" id="KW-1185">Reference proteome</keyword>
<evidence type="ECO:0000313" key="5">
    <source>
        <dbReference type="Proteomes" id="UP000054408"/>
    </source>
</evidence>
<feature type="transmembrane region" description="Helical" evidence="2">
    <location>
        <begin position="698"/>
        <end position="723"/>
    </location>
</feature>
<dbReference type="GeneID" id="25568057"/>
<dbReference type="EMBL" id="GL349484">
    <property type="protein sequence ID" value="KNC53984.1"/>
    <property type="molecule type" value="Genomic_DNA"/>
</dbReference>
<feature type="transmembrane region" description="Helical" evidence="2">
    <location>
        <begin position="623"/>
        <end position="647"/>
    </location>
</feature>
<feature type="transmembrane region" description="Helical" evidence="2">
    <location>
        <begin position="552"/>
        <end position="571"/>
    </location>
</feature>
<feature type="region of interest" description="Disordered" evidence="1">
    <location>
        <begin position="1"/>
        <end position="32"/>
    </location>
</feature>
<protein>
    <recommendedName>
        <fullName evidence="3">F-box domain-containing protein</fullName>
    </recommendedName>
</protein>
<keyword evidence="2" id="KW-0812">Transmembrane</keyword>
<name>A0A0L0DNU4_THETB</name>
<dbReference type="InterPro" id="IPR036047">
    <property type="entry name" value="F-box-like_dom_sf"/>
</dbReference>
<feature type="transmembrane region" description="Helical" evidence="2">
    <location>
        <begin position="283"/>
        <end position="301"/>
    </location>
</feature>
<feature type="transmembrane region" description="Helical" evidence="2">
    <location>
        <begin position="735"/>
        <end position="758"/>
    </location>
</feature>
<keyword evidence="2" id="KW-1133">Transmembrane helix</keyword>
<dbReference type="Pfam" id="PF12937">
    <property type="entry name" value="F-box-like"/>
    <property type="match status" value="1"/>
</dbReference>
<dbReference type="Pfam" id="PF10269">
    <property type="entry name" value="Tmemb_185A"/>
    <property type="match status" value="1"/>
</dbReference>
<dbReference type="SMART" id="SM00256">
    <property type="entry name" value="FBOX"/>
    <property type="match status" value="1"/>
</dbReference>
<feature type="transmembrane region" description="Helical" evidence="2">
    <location>
        <begin position="521"/>
        <end position="546"/>
    </location>
</feature>
<dbReference type="Gene3D" id="1.20.1280.50">
    <property type="match status" value="1"/>
</dbReference>
<feature type="transmembrane region" description="Helical" evidence="2">
    <location>
        <begin position="190"/>
        <end position="212"/>
    </location>
</feature>
<feature type="transmembrane region" description="Helical" evidence="2">
    <location>
        <begin position="770"/>
        <end position="790"/>
    </location>
</feature>
<dbReference type="PROSITE" id="PS50181">
    <property type="entry name" value="FBOX"/>
    <property type="match status" value="1"/>
</dbReference>
<dbReference type="InterPro" id="IPR019396">
    <property type="entry name" value="TM_Fragile-X-F-assoc"/>
</dbReference>
<accession>A0A0L0DNU4</accession>
<sequence length="823" mass="90701">MERIPNSVATSHPNLSLTAGKSPRDSQPNVHTVQSLRERYRETVVMSLALPLLMALLWTLVMLMAAKIDGFISLHWALVLAPLELVVLLLPFARTIDRFYIGVNHKPRRVRWWVVSESLAGCLALAVAGWVVAIGARVEGDITWPWSALLLPIYLLVMGFLALNCAWCVDVGWDRTLHDSGWHRVTGIQTLMAATTMALALPTFIVFLGLKLHGTVAWNWWLVFAPLLIAMAVPVIGLIGYEIDLYFDGSSQMGTYFATCLAFALPLFVFVTLVAALAAKPGAFSAFVLFVPLYPTMLGELPDSYSSDLDSDEGLLVRGEYPACPVRRHALYLEIRVPSRINAIAGMLEGGLPSRGRGESADEFFVDSDDECDAEADVATGNVTIAQLPAELMVEIFAHLDLISLVRCSAVSVRWRKWSREPWLWQPFLSWDGMQAAIVAVGMAPAPPRTSIMAQICIEPMQHEKGHCYAARFMRARKQQRAQNRIDLLATKRRQAAQGFASQSAVLIKRRQHEEIKRRRTLAKCVVVGVTLALIWLTVVLAMGKMGGMIRLGWWVVLLPLATVSLIPPCIPPIQQWYIARKSKHVRMGVSWLVAEAMVTAVCVVVASWIAAVGLRADGIVTWSWPVVLIPLYLMTLAALITLVALWRGDGVWRVRNWHGRRDRWVGASMVASTAIQAVLLPLGVVFLALRLGEVVAWTWWIALAPLLGFFTAPMLGMLAIEAGGYCAYRRRKPGGFWAVWATCGPAPLLVFTALAAAKAENPTSISASVLFFPLGCSLFAMSAAACTILSRDLSIQCTVLSTLQEPKYVLDGSERHPWGVLI</sequence>
<evidence type="ECO:0000256" key="1">
    <source>
        <dbReference type="SAM" id="MobiDB-lite"/>
    </source>
</evidence>
<dbReference type="AlphaFoldDB" id="A0A0L0DNU4"/>
<feature type="domain" description="F-box" evidence="3">
    <location>
        <begin position="382"/>
        <end position="428"/>
    </location>
</feature>
<feature type="transmembrane region" description="Helical" evidence="2">
    <location>
        <begin position="253"/>
        <end position="277"/>
    </location>
</feature>
<feature type="transmembrane region" description="Helical" evidence="2">
    <location>
        <begin position="44"/>
        <end position="66"/>
    </location>
</feature>
<organism evidence="4 5">
    <name type="scientific">Thecamonas trahens ATCC 50062</name>
    <dbReference type="NCBI Taxonomy" id="461836"/>
    <lineage>
        <taxon>Eukaryota</taxon>
        <taxon>Apusozoa</taxon>
        <taxon>Apusomonadida</taxon>
        <taxon>Apusomonadidae</taxon>
        <taxon>Thecamonas</taxon>
    </lineage>
</organism>